<dbReference type="PIRSF" id="PIRSF012565">
    <property type="entry name" value="DUF1027"/>
    <property type="match status" value="1"/>
</dbReference>
<dbReference type="InterPro" id="IPR038141">
    <property type="entry name" value="YutD-like_sf"/>
</dbReference>
<feature type="region of interest" description="Disordered" evidence="1">
    <location>
        <begin position="131"/>
        <end position="295"/>
    </location>
</feature>
<dbReference type="Proteomes" id="UP001596310">
    <property type="component" value="Unassembled WGS sequence"/>
</dbReference>
<dbReference type="RefSeq" id="WP_225422168.1">
    <property type="nucleotide sequence ID" value="NZ_JBHSSM010000004.1"/>
</dbReference>
<evidence type="ECO:0000313" key="2">
    <source>
        <dbReference type="EMBL" id="MFC6314011.1"/>
    </source>
</evidence>
<dbReference type="InterPro" id="IPR009370">
    <property type="entry name" value="YutD-like"/>
</dbReference>
<feature type="compositionally biased region" description="Low complexity" evidence="1">
    <location>
        <begin position="162"/>
        <end position="174"/>
    </location>
</feature>
<accession>A0ABW1ULS2</accession>
<feature type="compositionally biased region" description="Basic and acidic residues" evidence="1">
    <location>
        <begin position="218"/>
        <end position="230"/>
    </location>
</feature>
<comment type="caution">
    <text evidence="2">The sequence shown here is derived from an EMBL/GenBank/DDBJ whole genome shotgun (WGS) entry which is preliminary data.</text>
</comment>
<organism evidence="2 3">
    <name type="scientific">Lapidilactobacillus achengensis</name>
    <dbReference type="NCBI Taxonomy" id="2486000"/>
    <lineage>
        <taxon>Bacteria</taxon>
        <taxon>Bacillati</taxon>
        <taxon>Bacillota</taxon>
        <taxon>Bacilli</taxon>
        <taxon>Lactobacillales</taxon>
        <taxon>Lactobacillaceae</taxon>
        <taxon>Lapidilactobacillus</taxon>
    </lineage>
</organism>
<feature type="compositionally biased region" description="Polar residues" evidence="1">
    <location>
        <begin position="253"/>
        <end position="271"/>
    </location>
</feature>
<dbReference type="Pfam" id="PF06265">
    <property type="entry name" value="YutD-like"/>
    <property type="match status" value="1"/>
</dbReference>
<protein>
    <submittedName>
        <fullName evidence="2">YutD family protein</fullName>
    </submittedName>
</protein>
<keyword evidence="3" id="KW-1185">Reference proteome</keyword>
<feature type="compositionally biased region" description="Low complexity" evidence="1">
    <location>
        <begin position="197"/>
        <end position="215"/>
    </location>
</feature>
<evidence type="ECO:0000313" key="3">
    <source>
        <dbReference type="Proteomes" id="UP001596310"/>
    </source>
</evidence>
<sequence length="295" mass="32910">MNTDEIGLAPLTGQPQIFNLKHEEDPDYRGVSVKVLDPENLEIGPRRYQLLANYRDGFEPERLGQRFEPILGKYDYIVGDWGFDQLRLRGFYVDENRNANRDQVISSLEDYLIEFCNFGCAFFVIQRVGPSTVTTERETRRRQRPRNSNNNAENGKGKKRPAPSSGARGSSANNKSDRRRNNRRGDTPRGAGSRAEANNGTSATTNAPAGTAPTGRRSRSDEGKGRTSEKRRPRSRGNSGKNKVPGDHHNKPSAETQSNGATSSKRSNQPTAAAKAPSQPKQHRFHIRNLDQPPK</sequence>
<name>A0ABW1ULS2_9LACO</name>
<evidence type="ECO:0000256" key="1">
    <source>
        <dbReference type="SAM" id="MobiDB-lite"/>
    </source>
</evidence>
<gene>
    <name evidence="2" type="ORF">ACFQHW_00305</name>
</gene>
<dbReference type="EMBL" id="JBHSSM010000004">
    <property type="protein sequence ID" value="MFC6314011.1"/>
    <property type="molecule type" value="Genomic_DNA"/>
</dbReference>
<proteinExistence type="predicted"/>
<reference evidence="3" key="1">
    <citation type="journal article" date="2019" name="Int. J. Syst. Evol. Microbiol.">
        <title>The Global Catalogue of Microorganisms (GCM) 10K type strain sequencing project: providing services to taxonomists for standard genome sequencing and annotation.</title>
        <authorList>
            <consortium name="The Broad Institute Genomics Platform"/>
            <consortium name="The Broad Institute Genome Sequencing Center for Infectious Disease"/>
            <person name="Wu L."/>
            <person name="Ma J."/>
        </authorList>
    </citation>
    <scope>NUCLEOTIDE SEQUENCE [LARGE SCALE GENOMIC DNA]</scope>
    <source>
        <strain evidence="3">CCM 8897</strain>
    </source>
</reference>
<dbReference type="Gene3D" id="3.50.4.20">
    <property type="match status" value="1"/>
</dbReference>